<feature type="transmembrane region" description="Helical" evidence="6">
    <location>
        <begin position="17"/>
        <end position="37"/>
    </location>
</feature>
<keyword evidence="4 6" id="KW-1133">Transmembrane helix</keyword>
<evidence type="ECO:0008006" key="9">
    <source>
        <dbReference type="Google" id="ProtNLM"/>
    </source>
</evidence>
<keyword evidence="2" id="KW-1003">Cell membrane</keyword>
<evidence type="ECO:0000256" key="2">
    <source>
        <dbReference type="ARBA" id="ARBA00022475"/>
    </source>
</evidence>
<keyword evidence="3 6" id="KW-0812">Transmembrane</keyword>
<organism evidence="7 8">
    <name type="scientific">Afipia clevelandensis ATCC 49720</name>
    <dbReference type="NCBI Taxonomy" id="883079"/>
    <lineage>
        <taxon>Bacteria</taxon>
        <taxon>Pseudomonadati</taxon>
        <taxon>Pseudomonadota</taxon>
        <taxon>Alphaproteobacteria</taxon>
        <taxon>Hyphomicrobiales</taxon>
        <taxon>Nitrobacteraceae</taxon>
        <taxon>Afipia</taxon>
    </lineage>
</organism>
<feature type="transmembrane region" description="Helical" evidence="6">
    <location>
        <begin position="142"/>
        <end position="163"/>
    </location>
</feature>
<name>K8PND7_9BRAD</name>
<evidence type="ECO:0000313" key="7">
    <source>
        <dbReference type="EMBL" id="EKS42294.1"/>
    </source>
</evidence>
<keyword evidence="8" id="KW-1185">Reference proteome</keyword>
<evidence type="ECO:0000256" key="4">
    <source>
        <dbReference type="ARBA" id="ARBA00022989"/>
    </source>
</evidence>
<dbReference type="GO" id="GO:0005886">
    <property type="term" value="C:plasma membrane"/>
    <property type="evidence" value="ECO:0007669"/>
    <property type="project" value="UniProtKB-SubCell"/>
</dbReference>
<dbReference type="PATRIC" id="fig|883079.3.peg.478"/>
<comment type="subcellular location">
    <subcellularLocation>
        <location evidence="1">Cell membrane</location>
        <topology evidence="1">Multi-pass membrane protein</topology>
    </subcellularLocation>
</comment>
<dbReference type="EMBL" id="AGWY01000002">
    <property type="protein sequence ID" value="EKS42294.1"/>
    <property type="molecule type" value="Genomic_DNA"/>
</dbReference>
<dbReference type="Pfam" id="PF02653">
    <property type="entry name" value="BPD_transp_2"/>
    <property type="match status" value="1"/>
</dbReference>
<reference evidence="7 8" key="1">
    <citation type="submission" date="2012-04" db="EMBL/GenBank/DDBJ databases">
        <title>The Genome Sequence of Afipia clevelandensis ATCC 49720.</title>
        <authorList>
            <consortium name="The Broad Institute Genome Sequencing Platform"/>
            <person name="Earl A."/>
            <person name="Ward D."/>
            <person name="Feldgarden M."/>
            <person name="Gevers D."/>
            <person name="Huys G."/>
            <person name="Walker B."/>
            <person name="Young S.K."/>
            <person name="Zeng Q."/>
            <person name="Gargeya S."/>
            <person name="Fitzgerald M."/>
            <person name="Haas B."/>
            <person name="Abouelleil A."/>
            <person name="Alvarado L."/>
            <person name="Arachchi H.M."/>
            <person name="Berlin A."/>
            <person name="Chapman S.B."/>
            <person name="Goldberg J."/>
            <person name="Griggs A."/>
            <person name="Gujja S."/>
            <person name="Hansen M."/>
            <person name="Howarth C."/>
            <person name="Imamovic A."/>
            <person name="Larimer J."/>
            <person name="McCowen C."/>
            <person name="Montmayeur A."/>
            <person name="Murphy C."/>
            <person name="Neiman D."/>
            <person name="Pearson M."/>
            <person name="Priest M."/>
            <person name="Roberts A."/>
            <person name="Saif S."/>
            <person name="Shea T."/>
            <person name="Sisk P."/>
            <person name="Sykes S."/>
            <person name="Wortman J."/>
            <person name="Nusbaum C."/>
            <person name="Birren B."/>
        </authorList>
    </citation>
    <scope>NUCLEOTIDE SEQUENCE [LARGE SCALE GENOMIC DNA]</scope>
    <source>
        <strain evidence="7 8">ATCC 49720</strain>
    </source>
</reference>
<evidence type="ECO:0000313" key="8">
    <source>
        <dbReference type="Proteomes" id="UP000001095"/>
    </source>
</evidence>
<dbReference type="Proteomes" id="UP000001095">
    <property type="component" value="Unassembled WGS sequence"/>
</dbReference>
<dbReference type="GO" id="GO:0015658">
    <property type="term" value="F:branched-chain amino acid transmembrane transporter activity"/>
    <property type="evidence" value="ECO:0007669"/>
    <property type="project" value="InterPro"/>
</dbReference>
<accession>K8PND7</accession>
<dbReference type="InterPro" id="IPR043428">
    <property type="entry name" value="LivM-like"/>
</dbReference>
<dbReference type="CDD" id="cd06581">
    <property type="entry name" value="TM_PBP1_LivM_like"/>
    <property type="match status" value="1"/>
</dbReference>
<dbReference type="PANTHER" id="PTHR30482:SF10">
    <property type="entry name" value="HIGH-AFFINITY BRANCHED-CHAIN AMINO ACID TRANSPORT PROTEIN BRAE"/>
    <property type="match status" value="1"/>
</dbReference>
<dbReference type="InterPro" id="IPR001851">
    <property type="entry name" value="ABC_transp_permease"/>
</dbReference>
<dbReference type="HOGENOM" id="CLU_031365_2_2_5"/>
<feature type="transmembrane region" description="Helical" evidence="6">
    <location>
        <begin position="67"/>
        <end position="86"/>
    </location>
</feature>
<feature type="transmembrane region" description="Helical" evidence="6">
    <location>
        <begin position="92"/>
        <end position="112"/>
    </location>
</feature>
<keyword evidence="5 6" id="KW-0472">Membrane</keyword>
<comment type="caution">
    <text evidence="7">The sequence shown here is derived from an EMBL/GenBank/DDBJ whole genome shotgun (WGS) entry which is preliminary data.</text>
</comment>
<evidence type="ECO:0000256" key="1">
    <source>
        <dbReference type="ARBA" id="ARBA00004651"/>
    </source>
</evidence>
<gene>
    <name evidence="7" type="ORF">HMPREF9696_00459</name>
</gene>
<sequence length="299" mass="31406">MLILAELVITSQFHRSILTLSVIYSIAAIGLSLLLGYAGQVSIGQGAFMGLGAYAAAFCIQKIGLPVPLTIIVATLLSATFGYFLARPILRLSGHNLALATLALGAVFFVFASQWREVTGGLDPGIIDLPSLEIGGFTHGRVVLWLAETFLVVCAALAVTVVGGRFGRALKTLRTSEVVAACMGIDVARTKAAVFAIAAGFAGLSGCLFALYLRSFNAGAFGVGLSIELLMMVIIGSLSTIWGAIFGAFAIVLLPNLLEGFDHAKHLIYGLTMVGIMMFAPNGLGEAIARLLLRRRRSA</sequence>
<feature type="transmembrane region" description="Helical" evidence="6">
    <location>
        <begin position="266"/>
        <end position="293"/>
    </location>
</feature>
<feature type="transmembrane region" description="Helical" evidence="6">
    <location>
        <begin position="193"/>
        <end position="213"/>
    </location>
</feature>
<dbReference type="AlphaFoldDB" id="K8PND7"/>
<proteinExistence type="predicted"/>
<evidence type="ECO:0000256" key="3">
    <source>
        <dbReference type="ARBA" id="ARBA00022692"/>
    </source>
</evidence>
<evidence type="ECO:0000256" key="6">
    <source>
        <dbReference type="SAM" id="Phobius"/>
    </source>
</evidence>
<evidence type="ECO:0000256" key="5">
    <source>
        <dbReference type="ARBA" id="ARBA00023136"/>
    </source>
</evidence>
<dbReference type="PANTHER" id="PTHR30482">
    <property type="entry name" value="HIGH-AFFINITY BRANCHED-CHAIN AMINO ACID TRANSPORT SYSTEM PERMEASE"/>
    <property type="match status" value="1"/>
</dbReference>
<protein>
    <recommendedName>
        <fullName evidence="9">Branched-chain amino acid ABC transporter permease</fullName>
    </recommendedName>
</protein>
<feature type="transmembrane region" description="Helical" evidence="6">
    <location>
        <begin position="225"/>
        <end position="254"/>
    </location>
</feature>